<proteinExistence type="inferred from homology"/>
<keyword evidence="5 9" id="KW-0808">Transferase</keyword>
<keyword evidence="4 9" id="KW-0489">Methyltransferase</keyword>
<dbReference type="UniPathway" id="UPA00078"/>
<dbReference type="CDD" id="cd02440">
    <property type="entry name" value="AdoMet_MTases"/>
    <property type="match status" value="1"/>
</dbReference>
<dbReference type="NCBIfam" id="TIGR02072">
    <property type="entry name" value="BioC"/>
    <property type="match status" value="1"/>
</dbReference>
<dbReference type="AlphaFoldDB" id="A0A3B0Y2P0"/>
<keyword evidence="7" id="KW-0093">Biotin biosynthesis</keyword>
<evidence type="ECO:0000256" key="2">
    <source>
        <dbReference type="ARBA" id="ARBA00004746"/>
    </source>
</evidence>
<protein>
    <recommendedName>
        <fullName evidence="3">malonyl-[acyl-carrier protein] O-methyltransferase</fullName>
        <ecNumber evidence="3">2.1.1.197</ecNumber>
    </recommendedName>
</protein>
<gene>
    <name evidence="9" type="ORF">MNBD_GAMMA13-2074</name>
</gene>
<dbReference type="HAMAP" id="MF_00835">
    <property type="entry name" value="BioC"/>
    <property type="match status" value="1"/>
</dbReference>
<keyword evidence="6" id="KW-0949">S-adenosyl-L-methionine</keyword>
<dbReference type="InterPro" id="IPR050602">
    <property type="entry name" value="Malonyl-ACP_OMT"/>
</dbReference>
<comment type="catalytic activity">
    <reaction evidence="1">
        <text>malonyl-[ACP] + S-adenosyl-L-methionine = malonyl-[ACP] methyl ester + S-adenosyl-L-homocysteine</text>
        <dbReference type="Rhea" id="RHEA:17105"/>
        <dbReference type="Rhea" id="RHEA-COMP:9623"/>
        <dbReference type="Rhea" id="RHEA-COMP:9954"/>
        <dbReference type="ChEBI" id="CHEBI:57856"/>
        <dbReference type="ChEBI" id="CHEBI:59789"/>
        <dbReference type="ChEBI" id="CHEBI:78449"/>
        <dbReference type="ChEBI" id="CHEBI:78845"/>
        <dbReference type="EC" id="2.1.1.197"/>
    </reaction>
</comment>
<accession>A0A3B0Y2P0</accession>
<evidence type="ECO:0000256" key="6">
    <source>
        <dbReference type="ARBA" id="ARBA00022691"/>
    </source>
</evidence>
<dbReference type="SUPFAM" id="SSF53335">
    <property type="entry name" value="S-adenosyl-L-methionine-dependent methyltransferases"/>
    <property type="match status" value="1"/>
</dbReference>
<dbReference type="InterPro" id="IPR029063">
    <property type="entry name" value="SAM-dependent_MTases_sf"/>
</dbReference>
<evidence type="ECO:0000256" key="5">
    <source>
        <dbReference type="ARBA" id="ARBA00022679"/>
    </source>
</evidence>
<evidence type="ECO:0000259" key="8">
    <source>
        <dbReference type="Pfam" id="PF08241"/>
    </source>
</evidence>
<dbReference type="PANTHER" id="PTHR13090:SF1">
    <property type="entry name" value="ARGININE-HYDROXYLASE NDUFAF5, MITOCHONDRIAL"/>
    <property type="match status" value="1"/>
</dbReference>
<dbReference type="GO" id="GO:0009102">
    <property type="term" value="P:biotin biosynthetic process"/>
    <property type="evidence" value="ECO:0007669"/>
    <property type="project" value="UniProtKB-UniPathway"/>
</dbReference>
<dbReference type="InterPro" id="IPR013216">
    <property type="entry name" value="Methyltransf_11"/>
</dbReference>
<dbReference type="GO" id="GO:0102130">
    <property type="term" value="F:malonyl-CoA methyltransferase activity"/>
    <property type="evidence" value="ECO:0007669"/>
    <property type="project" value="UniProtKB-EC"/>
</dbReference>
<comment type="pathway">
    <text evidence="2">Cofactor biosynthesis; biotin biosynthesis.</text>
</comment>
<dbReference type="EMBL" id="UOFK01000063">
    <property type="protein sequence ID" value="VAW74948.1"/>
    <property type="molecule type" value="Genomic_DNA"/>
</dbReference>
<evidence type="ECO:0000256" key="1">
    <source>
        <dbReference type="ARBA" id="ARBA00000852"/>
    </source>
</evidence>
<dbReference type="Pfam" id="PF08241">
    <property type="entry name" value="Methyltransf_11"/>
    <property type="match status" value="1"/>
</dbReference>
<sequence>MQLAEQLPEKRLARRSFGQAAASYDAAAVLQQEVAQRLLERLDIMKLEPARILDLGCGTGQCIPELMTRYQRADIVALDIAHPMLEQARKRGRWLRRPRCVCADAERLPFADASFDLVFSNLMLQWCVDIDTVFTELQRVLRPGGLLLFTSFGPDTLKELRDSWAQVDGYTHVNAFLDMHDVGDALLKTRFADPVMDVERITVTYPDVWKLMRELKQIGAHNVTAGRPRGLTGKLQLQKLVSAYERYRQAGVLPASYEIVNGHAWATEVSSEAVVALQRLKTL</sequence>
<dbReference type="InterPro" id="IPR011814">
    <property type="entry name" value="BioC"/>
</dbReference>
<evidence type="ECO:0000313" key="9">
    <source>
        <dbReference type="EMBL" id="VAW74948.1"/>
    </source>
</evidence>
<dbReference type="GO" id="GO:0008757">
    <property type="term" value="F:S-adenosylmethionine-dependent methyltransferase activity"/>
    <property type="evidence" value="ECO:0007669"/>
    <property type="project" value="InterPro"/>
</dbReference>
<evidence type="ECO:0000256" key="3">
    <source>
        <dbReference type="ARBA" id="ARBA00012327"/>
    </source>
</evidence>
<dbReference type="Gene3D" id="3.40.50.150">
    <property type="entry name" value="Vaccinia Virus protein VP39"/>
    <property type="match status" value="1"/>
</dbReference>
<dbReference type="PANTHER" id="PTHR13090">
    <property type="entry name" value="ARGININE-HYDROXYLASE NDUFAF5, MITOCHONDRIAL"/>
    <property type="match status" value="1"/>
</dbReference>
<evidence type="ECO:0000256" key="7">
    <source>
        <dbReference type="ARBA" id="ARBA00022756"/>
    </source>
</evidence>
<dbReference type="GO" id="GO:0032259">
    <property type="term" value="P:methylation"/>
    <property type="evidence" value="ECO:0007669"/>
    <property type="project" value="UniProtKB-KW"/>
</dbReference>
<evidence type="ECO:0000256" key="4">
    <source>
        <dbReference type="ARBA" id="ARBA00022603"/>
    </source>
</evidence>
<dbReference type="EC" id="2.1.1.197" evidence="3"/>
<reference evidence="9" key="1">
    <citation type="submission" date="2018-06" db="EMBL/GenBank/DDBJ databases">
        <authorList>
            <person name="Zhirakovskaya E."/>
        </authorList>
    </citation>
    <scope>NUCLEOTIDE SEQUENCE</scope>
</reference>
<feature type="domain" description="Methyltransferase type 11" evidence="8">
    <location>
        <begin position="53"/>
        <end position="149"/>
    </location>
</feature>
<organism evidence="9">
    <name type="scientific">hydrothermal vent metagenome</name>
    <dbReference type="NCBI Taxonomy" id="652676"/>
    <lineage>
        <taxon>unclassified sequences</taxon>
        <taxon>metagenomes</taxon>
        <taxon>ecological metagenomes</taxon>
    </lineage>
</organism>
<dbReference type="GO" id="GO:0010340">
    <property type="term" value="F:carboxyl-O-methyltransferase activity"/>
    <property type="evidence" value="ECO:0007669"/>
    <property type="project" value="InterPro"/>
</dbReference>
<name>A0A3B0Y2P0_9ZZZZ</name>